<dbReference type="SUPFAM" id="SSF140566">
    <property type="entry name" value="FlgN-like"/>
    <property type="match status" value="1"/>
</dbReference>
<keyword evidence="5" id="KW-1185">Reference proteome</keyword>
<proteinExistence type="inferred from homology"/>
<comment type="similarity">
    <text evidence="2">Belongs to the FlgN family.</text>
</comment>
<reference evidence="5" key="1">
    <citation type="submission" date="2021-01" db="EMBL/GenBank/DDBJ databases">
        <title>Genome public.</title>
        <authorList>
            <person name="Liu C."/>
            <person name="Sun Q."/>
        </authorList>
    </citation>
    <scope>NUCLEOTIDE SEQUENCE [LARGE SCALE GENOMIC DNA]</scope>
    <source>
        <strain evidence="5">CGMCC 1.18722</strain>
    </source>
</reference>
<protein>
    <submittedName>
        <fullName evidence="4">Flagellar protein FlgN</fullName>
    </submittedName>
</protein>
<organism evidence="4 5">
    <name type="scientific">Zobellella iuensis</name>
    <dbReference type="NCBI Taxonomy" id="2803811"/>
    <lineage>
        <taxon>Bacteria</taxon>
        <taxon>Pseudomonadati</taxon>
        <taxon>Pseudomonadota</taxon>
        <taxon>Gammaproteobacteria</taxon>
        <taxon>Aeromonadales</taxon>
        <taxon>Aeromonadaceae</taxon>
        <taxon>Zobellella</taxon>
    </lineage>
</organism>
<gene>
    <name evidence="4" type="ORF">JKV55_13985</name>
</gene>
<keyword evidence="4" id="KW-0966">Cell projection</keyword>
<evidence type="ECO:0000256" key="3">
    <source>
        <dbReference type="ARBA" id="ARBA00022795"/>
    </source>
</evidence>
<keyword evidence="4" id="KW-0282">Flagellum</keyword>
<evidence type="ECO:0000313" key="5">
    <source>
        <dbReference type="Proteomes" id="UP000638570"/>
    </source>
</evidence>
<comment type="function">
    <text evidence="1">Required for the efficient initiation of filament assembly.</text>
</comment>
<evidence type="ECO:0000256" key="1">
    <source>
        <dbReference type="ARBA" id="ARBA00002397"/>
    </source>
</evidence>
<dbReference type="Proteomes" id="UP000638570">
    <property type="component" value="Unassembled WGS sequence"/>
</dbReference>
<accession>A0ABS1QUI4</accession>
<keyword evidence="3" id="KW-1005">Bacterial flagellum biogenesis</keyword>
<sequence>MTLDALLTHQKSQLELLLDITGQELDLIVRRKALELPPLTERKQSLLLEIQATDAQLAGHADSALLRSHHGEQVAELRALLQRCQEQNLVAEQVLEQSLAGIRQLANILSRLHERQSMTYDQKGHTKGINKGTGFKV</sequence>
<name>A0ABS1QUI4_9GAMM</name>
<evidence type="ECO:0000256" key="2">
    <source>
        <dbReference type="ARBA" id="ARBA00007703"/>
    </source>
</evidence>
<keyword evidence="4" id="KW-0969">Cilium</keyword>
<dbReference type="InterPro" id="IPR036679">
    <property type="entry name" value="FlgN-like_sf"/>
</dbReference>
<dbReference type="Pfam" id="PF05130">
    <property type="entry name" value="FlgN"/>
    <property type="match status" value="1"/>
</dbReference>
<dbReference type="EMBL" id="JAERTZ010000025">
    <property type="protein sequence ID" value="MBL1378426.1"/>
    <property type="molecule type" value="Genomic_DNA"/>
</dbReference>
<dbReference type="RefSeq" id="WP_202086820.1">
    <property type="nucleotide sequence ID" value="NZ_JAERTZ010000025.1"/>
</dbReference>
<comment type="caution">
    <text evidence="4">The sequence shown here is derived from an EMBL/GenBank/DDBJ whole genome shotgun (WGS) entry which is preliminary data.</text>
</comment>
<dbReference type="Gene3D" id="1.20.58.300">
    <property type="entry name" value="FlgN-like"/>
    <property type="match status" value="1"/>
</dbReference>
<evidence type="ECO:0000313" key="4">
    <source>
        <dbReference type="EMBL" id="MBL1378426.1"/>
    </source>
</evidence>
<dbReference type="InterPro" id="IPR007809">
    <property type="entry name" value="FlgN-like"/>
</dbReference>